<name>A0A1H2Y649_9BACI</name>
<dbReference type="CDD" id="cd15904">
    <property type="entry name" value="TSPO_MBR"/>
    <property type="match status" value="1"/>
</dbReference>
<dbReference type="PANTHER" id="PTHR10057">
    <property type="entry name" value="PERIPHERAL-TYPE BENZODIAZEPINE RECEPTOR"/>
    <property type="match status" value="1"/>
</dbReference>
<dbReference type="OrthoDB" id="9795496at2"/>
<evidence type="ECO:0000313" key="7">
    <source>
        <dbReference type="EMBL" id="SDX00550.1"/>
    </source>
</evidence>
<sequence>MDGKGDDYIKSLLLSIAVVITLAVLGNAFVGNALTVWYAQLNKPWYLVPLWFFLVVGVLYYIMGTVILYRQMHKIDESHLRKAALVLTLIMLVGNEVWNYLFFGLQSTFLGFIGLIPFTLVVGLLAYTLKKIDVFSFSILLPYILWLVYDLIWAFSLYMQNL</sequence>
<dbReference type="Gene3D" id="1.20.1260.100">
    <property type="entry name" value="TspO/MBR protein"/>
    <property type="match status" value="1"/>
</dbReference>
<feature type="transmembrane region" description="Helical" evidence="6">
    <location>
        <begin position="109"/>
        <end position="127"/>
    </location>
</feature>
<proteinExistence type="inferred from homology"/>
<accession>A0A1H2Y649</accession>
<feature type="transmembrane region" description="Helical" evidence="6">
    <location>
        <begin position="12"/>
        <end position="39"/>
    </location>
</feature>
<keyword evidence="5 6" id="KW-0472">Membrane</keyword>
<comment type="subcellular location">
    <subcellularLocation>
        <location evidence="1">Membrane</location>
        <topology evidence="1">Multi-pass membrane protein</topology>
    </subcellularLocation>
</comment>
<evidence type="ECO:0000313" key="8">
    <source>
        <dbReference type="Proteomes" id="UP000199488"/>
    </source>
</evidence>
<dbReference type="Proteomes" id="UP000199488">
    <property type="component" value="Unassembled WGS sequence"/>
</dbReference>
<keyword evidence="3 6" id="KW-0812">Transmembrane</keyword>
<keyword evidence="8" id="KW-1185">Reference proteome</keyword>
<evidence type="ECO:0000256" key="5">
    <source>
        <dbReference type="ARBA" id="ARBA00023136"/>
    </source>
</evidence>
<dbReference type="InterPro" id="IPR038330">
    <property type="entry name" value="TspO/MBR-related_sf"/>
</dbReference>
<evidence type="ECO:0000256" key="1">
    <source>
        <dbReference type="ARBA" id="ARBA00004141"/>
    </source>
</evidence>
<comment type="similarity">
    <text evidence="2">Belongs to the TspO/BZRP family.</text>
</comment>
<dbReference type="STRING" id="1122204.SAMN05421781_3021"/>
<evidence type="ECO:0000256" key="4">
    <source>
        <dbReference type="ARBA" id="ARBA00022989"/>
    </source>
</evidence>
<evidence type="ECO:0000256" key="2">
    <source>
        <dbReference type="ARBA" id="ARBA00007524"/>
    </source>
</evidence>
<feature type="transmembrane region" description="Helical" evidence="6">
    <location>
        <begin position="139"/>
        <end position="159"/>
    </location>
</feature>
<dbReference type="EMBL" id="FNNC01000009">
    <property type="protein sequence ID" value="SDX00550.1"/>
    <property type="molecule type" value="Genomic_DNA"/>
</dbReference>
<gene>
    <name evidence="7" type="ORF">SAMN05421781_3021</name>
</gene>
<dbReference type="Pfam" id="PF03073">
    <property type="entry name" value="TspO_MBR"/>
    <property type="match status" value="1"/>
</dbReference>
<dbReference type="GO" id="GO:0033013">
    <property type="term" value="P:tetrapyrrole metabolic process"/>
    <property type="evidence" value="ECO:0007669"/>
    <property type="project" value="UniProtKB-ARBA"/>
</dbReference>
<dbReference type="PANTHER" id="PTHR10057:SF0">
    <property type="entry name" value="TRANSLOCATOR PROTEIN"/>
    <property type="match status" value="1"/>
</dbReference>
<evidence type="ECO:0000256" key="3">
    <source>
        <dbReference type="ARBA" id="ARBA00022692"/>
    </source>
</evidence>
<reference evidence="7 8" key="1">
    <citation type="submission" date="2016-10" db="EMBL/GenBank/DDBJ databases">
        <authorList>
            <person name="de Groot N.N."/>
        </authorList>
    </citation>
    <scope>NUCLEOTIDE SEQUENCE [LARGE SCALE GENOMIC DNA]</scope>
    <source>
        <strain evidence="7 8">DSM 23126</strain>
    </source>
</reference>
<dbReference type="GO" id="GO:0016020">
    <property type="term" value="C:membrane"/>
    <property type="evidence" value="ECO:0007669"/>
    <property type="project" value="UniProtKB-SubCell"/>
</dbReference>
<feature type="transmembrane region" description="Helical" evidence="6">
    <location>
        <begin position="84"/>
        <end position="103"/>
    </location>
</feature>
<dbReference type="AlphaFoldDB" id="A0A1H2Y649"/>
<protein>
    <submittedName>
        <fullName evidence="7">TspO and MBR related proteins</fullName>
    </submittedName>
</protein>
<dbReference type="InterPro" id="IPR004307">
    <property type="entry name" value="TspO_MBR"/>
</dbReference>
<organism evidence="7 8">
    <name type="scientific">Marinococcus luteus</name>
    <dbReference type="NCBI Taxonomy" id="1122204"/>
    <lineage>
        <taxon>Bacteria</taxon>
        <taxon>Bacillati</taxon>
        <taxon>Bacillota</taxon>
        <taxon>Bacilli</taxon>
        <taxon>Bacillales</taxon>
        <taxon>Bacillaceae</taxon>
        <taxon>Marinococcus</taxon>
    </lineage>
</organism>
<feature type="transmembrane region" description="Helical" evidence="6">
    <location>
        <begin position="45"/>
        <end position="63"/>
    </location>
</feature>
<evidence type="ECO:0000256" key="6">
    <source>
        <dbReference type="SAM" id="Phobius"/>
    </source>
</evidence>
<dbReference type="RefSeq" id="WP_091616786.1">
    <property type="nucleotide sequence ID" value="NZ_FNNC01000009.1"/>
</dbReference>
<keyword evidence="4 6" id="KW-1133">Transmembrane helix</keyword>